<dbReference type="PANTHER" id="PTHR17085">
    <property type="entry name" value="NUCLEAR RECEPTOR COACTIVATOR 4"/>
    <property type="match status" value="1"/>
</dbReference>
<evidence type="ECO:0000259" key="1">
    <source>
        <dbReference type="Pfam" id="PF12489"/>
    </source>
</evidence>
<dbReference type="InterPro" id="IPR022174">
    <property type="entry name" value="NCOA4_N"/>
</dbReference>
<reference evidence="2" key="2">
    <citation type="submission" date="2025-08" db="UniProtKB">
        <authorList>
            <consortium name="Ensembl"/>
        </authorList>
    </citation>
    <scope>IDENTIFICATION</scope>
</reference>
<evidence type="ECO:0000313" key="2">
    <source>
        <dbReference type="Ensembl" id="ENSAPEP00000022889.1"/>
    </source>
</evidence>
<accession>A0A3P8TE53</accession>
<feature type="domain" description="Nuclear receptor coactivator 4 N-terminal" evidence="1">
    <location>
        <begin position="197"/>
        <end position="317"/>
    </location>
</feature>
<sequence length="566" mass="63272">MTSKPKLHSKVPRMPAALSGLKTCQQAQDQLEDAISCVMKAEQQLRDNGREVRLELQSCVSRQQEALRCREVWLLGQIELLEQVNTETLQQQLHHLYQLRGQFDVIAHQLQNSNSSNDLNNQLTSCMEKLSSLSLTLEETPEMRFHADARSLRQAITSFGSITSQLEGVSFQSPTHHRAQVQSCPITAQKQKMEGGALGDWLLGPCPVNSCAPIGYQSSKNPEDWLLQQESKTSCTALLSVDFLSAWGQLRDLEAWLLQETPAIRGRTNSTCSSAFSIEKIDESDFTTSEEEDGELSNWLITPPATAMETVSDTERWRRVLKPFEDGWSSSEWLSEGSRPDCTSCCQTSRALEIENLGQLKCLKTPPASPAPTLEAWLQQAAPLQQTCRANETCSAYSKCVCDENCGREALSRWLLQQDGRDKNGVPVAKNATPIAKNAQPSPFHREQEQKVQAILEAWLHPTSTCRAPLSSSLSGWVSAEEDAVRRPSSPLSSSSSMFQRPLDPDLWVLPVKNLVPAVEEEEKWLLRKRSQAQERLVLPTVCDLFSCMKVGGDKDKWLHRAPVQM</sequence>
<reference evidence="2 3" key="1">
    <citation type="submission" date="2018-03" db="EMBL/GenBank/DDBJ databases">
        <title>Finding Nemo's genes: A chromosome-scale reference assembly of the genome of the orange clownfish Amphiprion percula.</title>
        <authorList>
            <person name="Lehmann R."/>
        </authorList>
    </citation>
    <scope>NUCLEOTIDE SEQUENCE</scope>
</reference>
<proteinExistence type="predicted"/>
<organism evidence="2 3">
    <name type="scientific">Amphiprion percula</name>
    <name type="common">Orange clownfish</name>
    <name type="synonym">Lutjanus percula</name>
    <dbReference type="NCBI Taxonomy" id="161767"/>
    <lineage>
        <taxon>Eukaryota</taxon>
        <taxon>Metazoa</taxon>
        <taxon>Chordata</taxon>
        <taxon>Craniata</taxon>
        <taxon>Vertebrata</taxon>
        <taxon>Euteleostomi</taxon>
        <taxon>Actinopterygii</taxon>
        <taxon>Neopterygii</taxon>
        <taxon>Teleostei</taxon>
        <taxon>Neoteleostei</taxon>
        <taxon>Acanthomorphata</taxon>
        <taxon>Ovalentaria</taxon>
        <taxon>Pomacentridae</taxon>
        <taxon>Amphiprion</taxon>
    </lineage>
</organism>
<reference evidence="2" key="3">
    <citation type="submission" date="2025-09" db="UniProtKB">
        <authorList>
            <consortium name="Ensembl"/>
        </authorList>
    </citation>
    <scope>IDENTIFICATION</scope>
</reference>
<dbReference type="GO" id="GO:0009725">
    <property type="term" value="P:response to hormone"/>
    <property type="evidence" value="ECO:0007669"/>
    <property type="project" value="TreeGrafter"/>
</dbReference>
<dbReference type="Proteomes" id="UP000265080">
    <property type="component" value="Chromosome 20"/>
</dbReference>
<dbReference type="Pfam" id="PF12489">
    <property type="entry name" value="ARA70"/>
    <property type="match status" value="2"/>
</dbReference>
<dbReference type="GO" id="GO:0003713">
    <property type="term" value="F:transcription coactivator activity"/>
    <property type="evidence" value="ECO:0007669"/>
    <property type="project" value="InterPro"/>
</dbReference>
<feature type="domain" description="Nuclear receptor coactivator 4 N-terminal" evidence="1">
    <location>
        <begin position="41"/>
        <end position="151"/>
    </location>
</feature>
<dbReference type="GO" id="GO:0006879">
    <property type="term" value="P:intracellular iron ion homeostasis"/>
    <property type="evidence" value="ECO:0007669"/>
    <property type="project" value="InterPro"/>
</dbReference>
<evidence type="ECO:0000313" key="3">
    <source>
        <dbReference type="Proteomes" id="UP000265080"/>
    </source>
</evidence>
<dbReference type="STRING" id="161767.ENSAPEP00000022889"/>
<dbReference type="Ensembl" id="ENSAPET00000023495.1">
    <property type="protein sequence ID" value="ENSAPEP00000022889.1"/>
    <property type="gene ID" value="ENSAPEG00000016283.1"/>
</dbReference>
<dbReference type="InterPro" id="IPR039947">
    <property type="entry name" value="NCoA-4"/>
</dbReference>
<name>A0A3P8TE53_AMPPE</name>
<protein>
    <submittedName>
        <fullName evidence="2">Nuclear receptor coactivator 4</fullName>
    </submittedName>
</protein>
<keyword evidence="3" id="KW-1185">Reference proteome</keyword>
<dbReference type="AlphaFoldDB" id="A0A3P8TE53"/>
<dbReference type="PANTHER" id="PTHR17085:SF3">
    <property type="entry name" value="NUCLEAR RECEPTOR COACTIVATOR 4"/>
    <property type="match status" value="1"/>
</dbReference>
<dbReference type="GeneTree" id="ENSGT00390000008403"/>